<evidence type="ECO:0000313" key="1">
    <source>
        <dbReference type="EMBL" id="KAA6382913.1"/>
    </source>
</evidence>
<reference evidence="1 2" key="1">
    <citation type="submission" date="2019-03" db="EMBL/GenBank/DDBJ databases">
        <title>Single cell metagenomics reveals metabolic interactions within the superorganism composed of flagellate Streblomastix strix and complex community of Bacteroidetes bacteria on its surface.</title>
        <authorList>
            <person name="Treitli S.C."/>
            <person name="Kolisko M."/>
            <person name="Husnik F."/>
            <person name="Keeling P."/>
            <person name="Hampl V."/>
        </authorList>
    </citation>
    <scope>NUCLEOTIDE SEQUENCE [LARGE SCALE GENOMIC DNA]</scope>
    <source>
        <strain evidence="1">ST1C</strain>
    </source>
</reference>
<sequence>MPKKSWTKMEAQICQWLPNNKQWPQLGIQFLLFLLQKYQKDKTEKQTYITEAIKQIQKGDYEYFLLAKRLYKKELAAVITQLYQADDIDARIKEALGQAMGKSHKDDARLRLCLRLCFRQ</sequence>
<protein>
    <submittedName>
        <fullName evidence="1">Uncharacterized protein</fullName>
    </submittedName>
</protein>
<accession>A0A5J4VL21</accession>
<evidence type="ECO:0000313" key="2">
    <source>
        <dbReference type="Proteomes" id="UP000324800"/>
    </source>
</evidence>
<dbReference type="AlphaFoldDB" id="A0A5J4VL21"/>
<gene>
    <name evidence="1" type="ORF">EZS28_021558</name>
</gene>
<dbReference type="Proteomes" id="UP000324800">
    <property type="component" value="Unassembled WGS sequence"/>
</dbReference>
<comment type="caution">
    <text evidence="1">The sequence shown here is derived from an EMBL/GenBank/DDBJ whole genome shotgun (WGS) entry which is preliminary data.</text>
</comment>
<proteinExistence type="predicted"/>
<dbReference type="EMBL" id="SNRW01006517">
    <property type="protein sequence ID" value="KAA6382913.1"/>
    <property type="molecule type" value="Genomic_DNA"/>
</dbReference>
<organism evidence="1 2">
    <name type="scientific">Streblomastix strix</name>
    <dbReference type="NCBI Taxonomy" id="222440"/>
    <lineage>
        <taxon>Eukaryota</taxon>
        <taxon>Metamonada</taxon>
        <taxon>Preaxostyla</taxon>
        <taxon>Oxymonadida</taxon>
        <taxon>Streblomastigidae</taxon>
        <taxon>Streblomastix</taxon>
    </lineage>
</organism>
<name>A0A5J4VL21_9EUKA</name>